<dbReference type="FunCoup" id="A0A448YP13">
    <property type="interactions" value="1373"/>
</dbReference>
<dbReference type="GO" id="GO:0005634">
    <property type="term" value="C:nucleus"/>
    <property type="evidence" value="ECO:0007669"/>
    <property type="project" value="UniProtKB-ARBA"/>
</dbReference>
<dbReference type="SUPFAM" id="SSF48371">
    <property type="entry name" value="ARM repeat"/>
    <property type="match status" value="2"/>
</dbReference>
<dbReference type="InterPro" id="IPR058584">
    <property type="entry name" value="IMB1_TNPO1-like_TPR"/>
</dbReference>
<evidence type="ECO:0000256" key="6">
    <source>
        <dbReference type="ARBA" id="ARBA00022927"/>
    </source>
</evidence>
<name>A0A448YP13_BRENA</name>
<reference evidence="10 11" key="1">
    <citation type="submission" date="2018-12" db="EMBL/GenBank/DDBJ databases">
        <authorList>
            <person name="Tiukova I."/>
            <person name="Dainat J."/>
        </authorList>
    </citation>
    <scope>NUCLEOTIDE SEQUENCE [LARGE SCALE GENOMIC DNA]</scope>
</reference>
<evidence type="ECO:0000313" key="11">
    <source>
        <dbReference type="Proteomes" id="UP000290900"/>
    </source>
</evidence>
<evidence type="ECO:0000256" key="7">
    <source>
        <dbReference type="ARBA" id="ARBA00023242"/>
    </source>
</evidence>
<dbReference type="InterPro" id="IPR016024">
    <property type="entry name" value="ARM-type_fold"/>
</dbReference>
<keyword evidence="11" id="KW-1185">Reference proteome</keyword>
<keyword evidence="7" id="KW-0539">Nucleus</keyword>
<dbReference type="Pfam" id="PF25574">
    <property type="entry name" value="TPR_IMB1"/>
    <property type="match status" value="1"/>
</dbReference>
<dbReference type="STRING" id="13370.A0A448YP13"/>
<feature type="region of interest" description="Disordered" evidence="8">
    <location>
        <begin position="320"/>
        <end position="339"/>
    </location>
</feature>
<protein>
    <submittedName>
        <fullName evidence="10">DEKNAAC103629</fullName>
    </submittedName>
</protein>
<dbReference type="GO" id="GO:0006606">
    <property type="term" value="P:protein import into nucleus"/>
    <property type="evidence" value="ECO:0007669"/>
    <property type="project" value="InterPro"/>
</dbReference>
<evidence type="ECO:0000256" key="3">
    <source>
        <dbReference type="ARBA" id="ARBA00022448"/>
    </source>
</evidence>
<keyword evidence="4" id="KW-0963">Cytoplasm</keyword>
<dbReference type="OrthoDB" id="7862313at2759"/>
<comment type="subcellular location">
    <subcellularLocation>
        <location evidence="2">Cytoplasm</location>
    </subcellularLocation>
    <subcellularLocation>
        <location evidence="1">Nucleus</location>
    </subcellularLocation>
</comment>
<dbReference type="Proteomes" id="UP000290900">
    <property type="component" value="Unassembled WGS sequence"/>
</dbReference>
<dbReference type="InterPro" id="IPR040122">
    <property type="entry name" value="Importin_beta"/>
</dbReference>
<keyword evidence="6" id="KW-0653">Protein transport</keyword>
<evidence type="ECO:0000256" key="2">
    <source>
        <dbReference type="ARBA" id="ARBA00004496"/>
    </source>
</evidence>
<sequence>MDNQQFVTQLEQTLSTVLSPDNTAIKAATQKLKKEFYPNKQALPALIHVLQNSDNDGIKQLAAVEAKKLVSKQWEGQEESLRQGIRDSLLQFAFSYPSKNIRHSTARIIASIADIDIPKKQWESLLPALVAGATDSSRQTREMATFIIFCVLENFPLEWLAHTDSFIELFGTTLQDSESPEVQSTSVSVLEVISSYIEEEDELLARLATSFQALLPLMVTVLKQCVAGDDMDRTKDVFSAFNSFVLLDMRLLGQHFFEIVQFMVQITLNQSLDPEIRGFGLKTLTQCVSYRKSKLAQAKMGPQLTQCALRVVCEADPDDVEASLDSEDEENENEEDDPSSLALRLLNTLAVDLSPSQVIQPVLEAVVPMLSSSNAYERRAALLAIGVSTEGAPDYMSARLPKVIQFIVAGLTDSSIVVQAAALRSLSQLGEDLKDAVAEYHTSLMGPIINIIDSTDKILVYKYATYALDTLVEYMANDDIKQYLEPLMNKLFQMLDRAQSSSLKSAIVSAIGSVAYASGIAFKPYFEPSIKFLEQFISNMDSTEGMSEEDIELCAQTFENISSMARAVRSEAFSAYAEPLINAAYSAINNSESSRLREAGFAFISNMAKVYGSEFSSFLDRLLPEIYKCLEQNEIDLDIDDDEDIDDVDLAEKLNIHTGVTVEKEVALVALSDLATTTGAAFSPYVEKTVSVLQNQIEESYAIREAALSALWKLVFAMFKAHGAQNSTVQQLIQQARKTTAELLPNEYDVSMVLSCLDCLVEYSKSIGKQAVFDADDQESLPSICEQLGLLLKGEHLCQAQDEDEDVPSDEVDASETDAVVYDSALEVLVGLAQAFGPDFGKLFAPFKDLVTSQANSKDKAKRVSCLGCLAEISNSMGSVNPYQQEFLELFVNKLTTDSSTEVRGNAAYGIGIIVENAGFDTSSVYATILTALSKLLNNADTEFKNEDGDDETKEVTNRTYANACGCVSRMALKHESSVHLGAILPVLLAHLPLQTAFEENKPIFELIMKLYGANNELILNSTPKVTEIFEHVFQKEVEKEKLINESTLGREENLDRLNQFDSDETKQKVIALLKFLEGKFPGAVSSKTVLKSVLS</sequence>
<dbReference type="InParanoid" id="A0A448YP13"/>
<organism evidence="10 11">
    <name type="scientific">Brettanomyces naardenensis</name>
    <name type="common">Yeast</name>
    <dbReference type="NCBI Taxonomy" id="13370"/>
    <lineage>
        <taxon>Eukaryota</taxon>
        <taxon>Fungi</taxon>
        <taxon>Dikarya</taxon>
        <taxon>Ascomycota</taxon>
        <taxon>Saccharomycotina</taxon>
        <taxon>Pichiomycetes</taxon>
        <taxon>Pichiales</taxon>
        <taxon>Pichiaceae</taxon>
        <taxon>Brettanomyces</taxon>
    </lineage>
</organism>
<keyword evidence="3" id="KW-0813">Transport</keyword>
<dbReference type="EMBL" id="CAACVR010000023">
    <property type="protein sequence ID" value="VEU22631.1"/>
    <property type="molecule type" value="Genomic_DNA"/>
</dbReference>
<evidence type="ECO:0000256" key="5">
    <source>
        <dbReference type="ARBA" id="ARBA00022737"/>
    </source>
</evidence>
<dbReference type="AlphaFoldDB" id="A0A448YP13"/>
<dbReference type="Pfam" id="PF03810">
    <property type="entry name" value="IBN_N"/>
    <property type="match status" value="1"/>
</dbReference>
<evidence type="ECO:0000256" key="1">
    <source>
        <dbReference type="ARBA" id="ARBA00004123"/>
    </source>
</evidence>
<keyword evidence="5" id="KW-0677">Repeat</keyword>
<dbReference type="Pfam" id="PF25780">
    <property type="entry name" value="TPR_IPO5"/>
    <property type="match status" value="1"/>
</dbReference>
<evidence type="ECO:0000256" key="4">
    <source>
        <dbReference type="ARBA" id="ARBA00022490"/>
    </source>
</evidence>
<dbReference type="GO" id="GO:0031267">
    <property type="term" value="F:small GTPase binding"/>
    <property type="evidence" value="ECO:0007669"/>
    <property type="project" value="InterPro"/>
</dbReference>
<dbReference type="SMART" id="SM00913">
    <property type="entry name" value="IBN_N"/>
    <property type="match status" value="1"/>
</dbReference>
<dbReference type="InterPro" id="IPR001494">
    <property type="entry name" value="Importin-beta_N"/>
</dbReference>
<dbReference type="GO" id="GO:0005737">
    <property type="term" value="C:cytoplasm"/>
    <property type="evidence" value="ECO:0007669"/>
    <property type="project" value="UniProtKB-SubCell"/>
</dbReference>
<evidence type="ECO:0000256" key="8">
    <source>
        <dbReference type="SAM" id="MobiDB-lite"/>
    </source>
</evidence>
<dbReference type="InterPro" id="IPR011989">
    <property type="entry name" value="ARM-like"/>
</dbReference>
<accession>A0A448YP13</accession>
<dbReference type="InterPro" id="IPR057672">
    <property type="entry name" value="TPR_IPO4/5"/>
</dbReference>
<evidence type="ECO:0000313" key="10">
    <source>
        <dbReference type="EMBL" id="VEU22631.1"/>
    </source>
</evidence>
<gene>
    <name evidence="10" type="ORF">BRENAR_LOCUS3362</name>
</gene>
<dbReference type="PROSITE" id="PS50166">
    <property type="entry name" value="IMPORTIN_B_NT"/>
    <property type="match status" value="1"/>
</dbReference>
<evidence type="ECO:0000259" key="9">
    <source>
        <dbReference type="PROSITE" id="PS50166"/>
    </source>
</evidence>
<dbReference type="PANTHER" id="PTHR10527">
    <property type="entry name" value="IMPORTIN BETA"/>
    <property type="match status" value="1"/>
</dbReference>
<dbReference type="Pfam" id="PF13513">
    <property type="entry name" value="HEAT_EZ"/>
    <property type="match status" value="1"/>
</dbReference>
<feature type="compositionally biased region" description="Acidic residues" evidence="8">
    <location>
        <begin position="320"/>
        <end position="338"/>
    </location>
</feature>
<feature type="domain" description="Importin N-terminal" evidence="9">
    <location>
        <begin position="28"/>
        <end position="95"/>
    </location>
</feature>
<proteinExistence type="predicted"/>
<dbReference type="Gene3D" id="1.25.10.10">
    <property type="entry name" value="Leucine-rich Repeat Variant"/>
    <property type="match status" value="1"/>
</dbReference>